<comment type="caution">
    <text evidence="2">The sequence shown here is derived from an EMBL/GenBank/DDBJ whole genome shotgun (WGS) entry which is preliminary data.</text>
</comment>
<proteinExistence type="predicted"/>
<keyword evidence="1" id="KW-0812">Transmembrane</keyword>
<dbReference type="AlphaFoldDB" id="A0A6C2CC06"/>
<reference evidence="2 3" key="1">
    <citation type="submission" date="2019-01" db="EMBL/GenBank/DDBJ databases">
        <title>Weissella sp. nov., a novel lactic acid bacterium isolated from animal feces.</title>
        <authorList>
            <person name="Wang L.-T."/>
        </authorList>
    </citation>
    <scope>NUCLEOTIDE SEQUENCE [LARGE SCALE GENOMIC DNA]</scope>
    <source>
        <strain evidence="2 3">8H-2</strain>
    </source>
</reference>
<keyword evidence="1" id="KW-1133">Transmembrane helix</keyword>
<protein>
    <submittedName>
        <fullName evidence="2">Uncharacterized protein</fullName>
    </submittedName>
</protein>
<keyword evidence="1" id="KW-0472">Membrane</keyword>
<evidence type="ECO:0000313" key="3">
    <source>
        <dbReference type="Proteomes" id="UP000371977"/>
    </source>
</evidence>
<feature type="transmembrane region" description="Helical" evidence="1">
    <location>
        <begin position="75"/>
        <end position="94"/>
    </location>
</feature>
<name>A0A6C2CC06_9LACO</name>
<dbReference type="Proteomes" id="UP000371977">
    <property type="component" value="Unassembled WGS sequence"/>
</dbReference>
<evidence type="ECO:0000313" key="2">
    <source>
        <dbReference type="EMBL" id="TYC51049.1"/>
    </source>
</evidence>
<gene>
    <name evidence="2" type="ORF">ESZ50_00510</name>
</gene>
<feature type="transmembrane region" description="Helical" evidence="1">
    <location>
        <begin position="20"/>
        <end position="44"/>
    </location>
</feature>
<organism evidence="2 3">
    <name type="scientific">Weissella muntiaci</name>
    <dbReference type="NCBI Taxonomy" id="2508881"/>
    <lineage>
        <taxon>Bacteria</taxon>
        <taxon>Bacillati</taxon>
        <taxon>Bacillota</taxon>
        <taxon>Bacilli</taxon>
        <taxon>Lactobacillales</taxon>
        <taxon>Lactobacillaceae</taxon>
        <taxon>Weissella</taxon>
    </lineage>
</organism>
<sequence>MNNSIKKLSESRNWKMTKLLLGSFIKSWLISIGSIATILLFGAIRMAPKMDSKINSQALQMKNLPGNFYQTFSMGFFWMILSMTIFIMAVSLLFRYGDSRNTAKAKGRV</sequence>
<accession>A0A6C2CC06</accession>
<dbReference type="EMBL" id="SDGZ01000003">
    <property type="protein sequence ID" value="TYC51049.1"/>
    <property type="molecule type" value="Genomic_DNA"/>
</dbReference>
<keyword evidence="3" id="KW-1185">Reference proteome</keyword>
<evidence type="ECO:0000256" key="1">
    <source>
        <dbReference type="SAM" id="Phobius"/>
    </source>
</evidence>